<evidence type="ECO:0000259" key="2">
    <source>
        <dbReference type="PROSITE" id="PS51733"/>
    </source>
</evidence>
<dbReference type="RefSeq" id="WP_197534889.1">
    <property type="nucleotide sequence ID" value="NZ_CP036276.1"/>
</dbReference>
<dbReference type="AlphaFoldDB" id="A0A517ZPD7"/>
<dbReference type="CDD" id="cd16442">
    <property type="entry name" value="BPL"/>
    <property type="match status" value="1"/>
</dbReference>
<dbReference type="InterPro" id="IPR004143">
    <property type="entry name" value="BPL_LPL_catalytic"/>
</dbReference>
<dbReference type="Gene3D" id="3.30.930.10">
    <property type="entry name" value="Bira Bifunctional Protein, Domain 2"/>
    <property type="match status" value="1"/>
</dbReference>
<dbReference type="PROSITE" id="PS51733">
    <property type="entry name" value="BPL_LPL_CATALYTIC"/>
    <property type="match status" value="1"/>
</dbReference>
<reference evidence="3 4" key="1">
    <citation type="submission" date="2019-02" db="EMBL/GenBank/DDBJ databases">
        <title>Deep-cultivation of Planctomycetes and their phenomic and genomic characterization uncovers novel biology.</title>
        <authorList>
            <person name="Wiegand S."/>
            <person name="Jogler M."/>
            <person name="Boedeker C."/>
            <person name="Pinto D."/>
            <person name="Vollmers J."/>
            <person name="Rivas-Marin E."/>
            <person name="Kohn T."/>
            <person name="Peeters S.H."/>
            <person name="Heuer A."/>
            <person name="Rast P."/>
            <person name="Oberbeckmann S."/>
            <person name="Bunk B."/>
            <person name="Jeske O."/>
            <person name="Meyerdierks A."/>
            <person name="Storesund J.E."/>
            <person name="Kallscheuer N."/>
            <person name="Luecker S."/>
            <person name="Lage O.M."/>
            <person name="Pohl T."/>
            <person name="Merkel B.J."/>
            <person name="Hornburger P."/>
            <person name="Mueller R.-W."/>
            <person name="Bruemmer F."/>
            <person name="Labrenz M."/>
            <person name="Spormann A.M."/>
            <person name="Op den Camp H."/>
            <person name="Overmann J."/>
            <person name="Amann R."/>
            <person name="Jetten M.S.M."/>
            <person name="Mascher T."/>
            <person name="Medema M.H."/>
            <person name="Devos D.P."/>
            <person name="Kaster A.-K."/>
            <person name="Ovreas L."/>
            <person name="Rohde M."/>
            <person name="Galperin M.Y."/>
            <person name="Jogler C."/>
        </authorList>
    </citation>
    <scope>NUCLEOTIDE SEQUENCE [LARGE SCALE GENOMIC DNA]</scope>
    <source>
        <strain evidence="3 4">Mal52</strain>
    </source>
</reference>
<dbReference type="KEGG" id="sdyn:Mal52_28250"/>
<organism evidence="3 4">
    <name type="scientific">Symmachiella dynata</name>
    <dbReference type="NCBI Taxonomy" id="2527995"/>
    <lineage>
        <taxon>Bacteria</taxon>
        <taxon>Pseudomonadati</taxon>
        <taxon>Planctomycetota</taxon>
        <taxon>Planctomycetia</taxon>
        <taxon>Planctomycetales</taxon>
        <taxon>Planctomycetaceae</taxon>
        <taxon>Symmachiella</taxon>
    </lineage>
</organism>
<accession>A0A517ZPD7</accession>
<keyword evidence="4" id="KW-1185">Reference proteome</keyword>
<dbReference type="EMBL" id="CP036276">
    <property type="protein sequence ID" value="QDU44345.1"/>
    <property type="molecule type" value="Genomic_DNA"/>
</dbReference>
<evidence type="ECO:0000256" key="1">
    <source>
        <dbReference type="ARBA" id="ARBA00022598"/>
    </source>
</evidence>
<dbReference type="InterPro" id="IPR004408">
    <property type="entry name" value="Biotin_CoA_COase_ligase"/>
</dbReference>
<evidence type="ECO:0000313" key="3">
    <source>
        <dbReference type="EMBL" id="QDU44345.1"/>
    </source>
</evidence>
<proteinExistence type="predicted"/>
<dbReference type="NCBIfam" id="TIGR00121">
    <property type="entry name" value="birA_ligase"/>
    <property type="match status" value="1"/>
</dbReference>
<evidence type="ECO:0000313" key="4">
    <source>
        <dbReference type="Proteomes" id="UP000319383"/>
    </source>
</evidence>
<gene>
    <name evidence="3" type="primary">birA_1</name>
    <name evidence="3" type="ORF">Mal52_28250</name>
</gene>
<keyword evidence="1 3" id="KW-0436">Ligase</keyword>
<feature type="domain" description="BPL/LPL catalytic" evidence="2">
    <location>
        <begin position="7"/>
        <end position="200"/>
    </location>
</feature>
<sequence>MEEGGRPFDLERIIAETFVAEIDYHDTVESTNDVALAHCRRRAIDGPLLVLAAQQTRGRGRGANSWWSVDGSLTFSLIISPAGLGLSQERWPQASLTTGLSVCLALDDVVPGIRSALKWPNDVFLDGRKVCGILVEVGEGSTQSLVLGIGINVNNGFADAPPELTAIATSLTDATGREFDRTEVLIALLKQFETQFRRLATNDPQLPADWQQRCALQGLTVTIETPTDRRTGRCAGIDSQGALLLHTVDGPAQFFGGVITSFE</sequence>
<dbReference type="InterPro" id="IPR045864">
    <property type="entry name" value="aa-tRNA-synth_II/BPL/LPL"/>
</dbReference>
<dbReference type="GO" id="GO:0004077">
    <property type="term" value="F:biotin--[biotin carboxyl-carrier protein] ligase activity"/>
    <property type="evidence" value="ECO:0007669"/>
    <property type="project" value="UniProtKB-EC"/>
</dbReference>
<dbReference type="EC" id="6.3.4.15" evidence="3"/>
<protein>
    <submittedName>
        <fullName evidence="3">Bifunctional ligase/repressor BirA</fullName>
        <ecNumber evidence="3">6.3.4.15</ecNumber>
    </submittedName>
</protein>
<dbReference type="PANTHER" id="PTHR12835:SF5">
    <property type="entry name" value="BIOTIN--PROTEIN LIGASE"/>
    <property type="match status" value="1"/>
</dbReference>
<dbReference type="Pfam" id="PF03099">
    <property type="entry name" value="BPL_LplA_LipB"/>
    <property type="match status" value="1"/>
</dbReference>
<dbReference type="SUPFAM" id="SSF55681">
    <property type="entry name" value="Class II aaRS and biotin synthetases"/>
    <property type="match status" value="1"/>
</dbReference>
<dbReference type="PANTHER" id="PTHR12835">
    <property type="entry name" value="BIOTIN PROTEIN LIGASE"/>
    <property type="match status" value="1"/>
</dbReference>
<dbReference type="Gene3D" id="2.30.30.100">
    <property type="match status" value="1"/>
</dbReference>
<name>A0A517ZPD7_9PLAN</name>
<dbReference type="Proteomes" id="UP000319383">
    <property type="component" value="Chromosome"/>
</dbReference>
<dbReference type="GO" id="GO:0005737">
    <property type="term" value="C:cytoplasm"/>
    <property type="evidence" value="ECO:0007669"/>
    <property type="project" value="TreeGrafter"/>
</dbReference>